<protein>
    <recommendedName>
        <fullName evidence="6">Exodeoxyribonuclease 7 small subunit</fullName>
        <ecNumber evidence="6">3.1.11.6</ecNumber>
    </recommendedName>
    <alternativeName>
        <fullName evidence="6">Exodeoxyribonuclease VII small subunit</fullName>
        <shortName evidence="6">Exonuclease VII small subunit</shortName>
    </alternativeName>
</protein>
<keyword evidence="9" id="KW-1185">Reference proteome</keyword>
<keyword evidence="7" id="KW-0175">Coiled coil</keyword>
<dbReference type="AlphaFoldDB" id="A0A521AL67"/>
<comment type="subcellular location">
    <subcellularLocation>
        <location evidence="6">Cytoplasm</location>
    </subcellularLocation>
</comment>
<proteinExistence type="inferred from homology"/>
<evidence type="ECO:0000256" key="7">
    <source>
        <dbReference type="SAM" id="Coils"/>
    </source>
</evidence>
<dbReference type="PANTHER" id="PTHR34137:SF1">
    <property type="entry name" value="EXODEOXYRIBONUCLEASE 7 SMALL SUBUNIT"/>
    <property type="match status" value="1"/>
</dbReference>
<dbReference type="Proteomes" id="UP000317593">
    <property type="component" value="Unassembled WGS sequence"/>
</dbReference>
<evidence type="ECO:0000313" key="8">
    <source>
        <dbReference type="EMBL" id="SMO35604.1"/>
    </source>
</evidence>
<evidence type="ECO:0000313" key="9">
    <source>
        <dbReference type="Proteomes" id="UP000317593"/>
    </source>
</evidence>
<dbReference type="GO" id="GO:0006308">
    <property type="term" value="P:DNA catabolic process"/>
    <property type="evidence" value="ECO:0007669"/>
    <property type="project" value="UniProtKB-UniRule"/>
</dbReference>
<dbReference type="Gene3D" id="1.10.287.1040">
    <property type="entry name" value="Exonuclease VII, small subunit"/>
    <property type="match status" value="1"/>
</dbReference>
<dbReference type="EC" id="3.1.11.6" evidence="6"/>
<reference evidence="8 9" key="1">
    <citation type="submission" date="2017-05" db="EMBL/GenBank/DDBJ databases">
        <authorList>
            <person name="Varghese N."/>
            <person name="Submissions S."/>
        </authorList>
    </citation>
    <scope>NUCLEOTIDE SEQUENCE [LARGE SCALE GENOMIC DNA]</scope>
    <source>
        <strain evidence="8 9">DSM 21194</strain>
    </source>
</reference>
<dbReference type="Pfam" id="PF02609">
    <property type="entry name" value="Exonuc_VII_S"/>
    <property type="match status" value="1"/>
</dbReference>
<evidence type="ECO:0000256" key="6">
    <source>
        <dbReference type="HAMAP-Rule" id="MF_00337"/>
    </source>
</evidence>
<dbReference type="InterPro" id="IPR037004">
    <property type="entry name" value="Exonuc_VII_ssu_sf"/>
</dbReference>
<organism evidence="8 9">
    <name type="scientific">Fodinibius sediminis</name>
    <dbReference type="NCBI Taxonomy" id="1214077"/>
    <lineage>
        <taxon>Bacteria</taxon>
        <taxon>Pseudomonadati</taxon>
        <taxon>Balneolota</taxon>
        <taxon>Balneolia</taxon>
        <taxon>Balneolales</taxon>
        <taxon>Balneolaceae</taxon>
        <taxon>Fodinibius</taxon>
    </lineage>
</organism>
<feature type="coiled-coil region" evidence="7">
    <location>
        <begin position="44"/>
        <end position="71"/>
    </location>
</feature>
<dbReference type="RefSeq" id="WP_142712664.1">
    <property type="nucleotide sequence ID" value="NZ_FXTH01000001.1"/>
</dbReference>
<accession>A0A521AL67</accession>
<evidence type="ECO:0000256" key="4">
    <source>
        <dbReference type="ARBA" id="ARBA00022801"/>
    </source>
</evidence>
<dbReference type="OrthoDB" id="1525214at2"/>
<dbReference type="NCBIfam" id="TIGR01280">
    <property type="entry name" value="xseB"/>
    <property type="match status" value="1"/>
</dbReference>
<evidence type="ECO:0000256" key="1">
    <source>
        <dbReference type="ARBA" id="ARBA00009998"/>
    </source>
</evidence>
<comment type="subunit">
    <text evidence="6">Heterooligomer composed of large and small subunits.</text>
</comment>
<evidence type="ECO:0000256" key="5">
    <source>
        <dbReference type="ARBA" id="ARBA00022839"/>
    </source>
</evidence>
<keyword evidence="4 6" id="KW-0378">Hydrolase</keyword>
<dbReference type="HAMAP" id="MF_00337">
    <property type="entry name" value="Exonuc_7_S"/>
    <property type="match status" value="1"/>
</dbReference>
<dbReference type="PANTHER" id="PTHR34137">
    <property type="entry name" value="EXODEOXYRIBONUCLEASE 7 SMALL SUBUNIT"/>
    <property type="match status" value="1"/>
</dbReference>
<keyword evidence="5 6" id="KW-0269">Exonuclease</keyword>
<dbReference type="SUPFAM" id="SSF116842">
    <property type="entry name" value="XseB-like"/>
    <property type="match status" value="1"/>
</dbReference>
<name>A0A521AL67_9BACT</name>
<comment type="similarity">
    <text evidence="1 6">Belongs to the XseB family.</text>
</comment>
<dbReference type="GO" id="GO:0008855">
    <property type="term" value="F:exodeoxyribonuclease VII activity"/>
    <property type="evidence" value="ECO:0007669"/>
    <property type="project" value="UniProtKB-UniRule"/>
</dbReference>
<dbReference type="EMBL" id="FXTH01000001">
    <property type="protein sequence ID" value="SMO35604.1"/>
    <property type="molecule type" value="Genomic_DNA"/>
</dbReference>
<comment type="function">
    <text evidence="6">Bidirectionally degrades single-stranded DNA into large acid-insoluble oligonucleotides, which are then degraded further into small acid-soluble oligonucleotides.</text>
</comment>
<keyword evidence="2 6" id="KW-0963">Cytoplasm</keyword>
<dbReference type="PIRSF" id="PIRSF006488">
    <property type="entry name" value="Exonuc_VII_S"/>
    <property type="match status" value="1"/>
</dbReference>
<dbReference type="GO" id="GO:0005829">
    <property type="term" value="C:cytosol"/>
    <property type="evidence" value="ECO:0007669"/>
    <property type="project" value="TreeGrafter"/>
</dbReference>
<sequence length="72" mass="8271">MSNKEPLGFEEALARLETIVEELEDDSITLDKSIELYEEGIELSKLCTETLEEAELRIEKVAEQQVEENDNQ</sequence>
<comment type="catalytic activity">
    <reaction evidence="6">
        <text>Exonucleolytic cleavage in either 5'- to 3'- or 3'- to 5'-direction to yield nucleoside 5'-phosphates.</text>
        <dbReference type="EC" id="3.1.11.6"/>
    </reaction>
</comment>
<keyword evidence="3 6" id="KW-0540">Nuclease</keyword>
<dbReference type="GO" id="GO:0009318">
    <property type="term" value="C:exodeoxyribonuclease VII complex"/>
    <property type="evidence" value="ECO:0007669"/>
    <property type="project" value="UniProtKB-UniRule"/>
</dbReference>
<evidence type="ECO:0000256" key="3">
    <source>
        <dbReference type="ARBA" id="ARBA00022722"/>
    </source>
</evidence>
<dbReference type="InterPro" id="IPR003761">
    <property type="entry name" value="Exonuc_VII_S"/>
</dbReference>
<evidence type="ECO:0000256" key="2">
    <source>
        <dbReference type="ARBA" id="ARBA00022490"/>
    </source>
</evidence>
<gene>
    <name evidence="6" type="primary">xseB</name>
    <name evidence="8" type="ORF">SAMN06265218_101198</name>
</gene>